<organism evidence="1 2">
    <name type="scientific">Armillaria tabescens</name>
    <name type="common">Ringless honey mushroom</name>
    <name type="synonym">Agaricus tabescens</name>
    <dbReference type="NCBI Taxonomy" id="1929756"/>
    <lineage>
        <taxon>Eukaryota</taxon>
        <taxon>Fungi</taxon>
        <taxon>Dikarya</taxon>
        <taxon>Basidiomycota</taxon>
        <taxon>Agaricomycotina</taxon>
        <taxon>Agaricomycetes</taxon>
        <taxon>Agaricomycetidae</taxon>
        <taxon>Agaricales</taxon>
        <taxon>Marasmiineae</taxon>
        <taxon>Physalacriaceae</taxon>
        <taxon>Desarmillaria</taxon>
    </lineage>
</organism>
<name>A0AA39JAX0_ARMTA</name>
<dbReference type="GeneID" id="85350192"/>
<evidence type="ECO:0000313" key="1">
    <source>
        <dbReference type="EMBL" id="KAK0439268.1"/>
    </source>
</evidence>
<gene>
    <name evidence="1" type="ORF">EV420DRAFT_1241725</name>
</gene>
<reference evidence="1" key="1">
    <citation type="submission" date="2023-06" db="EMBL/GenBank/DDBJ databases">
        <authorList>
            <consortium name="Lawrence Berkeley National Laboratory"/>
            <person name="Ahrendt S."/>
            <person name="Sahu N."/>
            <person name="Indic B."/>
            <person name="Wong-Bajracharya J."/>
            <person name="Merenyi Z."/>
            <person name="Ke H.-M."/>
            <person name="Monk M."/>
            <person name="Kocsube S."/>
            <person name="Drula E."/>
            <person name="Lipzen A."/>
            <person name="Balint B."/>
            <person name="Henrissat B."/>
            <person name="Andreopoulos B."/>
            <person name="Martin F.M."/>
            <person name="Harder C.B."/>
            <person name="Rigling D."/>
            <person name="Ford K.L."/>
            <person name="Foster G.D."/>
            <person name="Pangilinan J."/>
            <person name="Papanicolaou A."/>
            <person name="Barry K."/>
            <person name="LaButti K."/>
            <person name="Viragh M."/>
            <person name="Koriabine M."/>
            <person name="Yan M."/>
            <person name="Riley R."/>
            <person name="Champramary S."/>
            <person name="Plett K.L."/>
            <person name="Tsai I.J."/>
            <person name="Slot J."/>
            <person name="Sipos G."/>
            <person name="Plett J."/>
            <person name="Nagy L.G."/>
            <person name="Grigoriev I.V."/>
        </authorList>
    </citation>
    <scope>NUCLEOTIDE SEQUENCE</scope>
    <source>
        <strain evidence="1">CCBAS 213</strain>
    </source>
</reference>
<proteinExistence type="predicted"/>
<dbReference type="EMBL" id="JAUEPS010000088">
    <property type="protein sequence ID" value="KAK0439268.1"/>
    <property type="molecule type" value="Genomic_DNA"/>
</dbReference>
<keyword evidence="2" id="KW-1185">Reference proteome</keyword>
<evidence type="ECO:0000313" key="2">
    <source>
        <dbReference type="Proteomes" id="UP001175211"/>
    </source>
</evidence>
<protein>
    <submittedName>
        <fullName evidence="1">Uncharacterized protein</fullName>
    </submittedName>
</protein>
<feature type="non-terminal residue" evidence="1">
    <location>
        <position position="60"/>
    </location>
</feature>
<comment type="caution">
    <text evidence="1">The sequence shown here is derived from an EMBL/GenBank/DDBJ whole genome shotgun (WGS) entry which is preliminary data.</text>
</comment>
<sequence>LESCHTECLNHPMMNHYYDKLETIMKEFDIPQENVYNMDEKGIQMGIGKRTMVLVDCDQR</sequence>
<dbReference type="AlphaFoldDB" id="A0AA39JAX0"/>
<accession>A0AA39JAX0</accession>
<feature type="non-terminal residue" evidence="1">
    <location>
        <position position="1"/>
    </location>
</feature>
<dbReference type="Proteomes" id="UP001175211">
    <property type="component" value="Unassembled WGS sequence"/>
</dbReference>
<dbReference type="RefSeq" id="XP_060323199.1">
    <property type="nucleotide sequence ID" value="XM_060466644.1"/>
</dbReference>